<evidence type="ECO:0000313" key="1">
    <source>
        <dbReference type="EMBL" id="KYG70510.1"/>
    </source>
</evidence>
<accession>A0A150WVF6</accession>
<dbReference type="PANTHER" id="PTHR30348">
    <property type="entry name" value="UNCHARACTERIZED PROTEIN YECE"/>
    <property type="match status" value="1"/>
</dbReference>
<evidence type="ECO:0000313" key="2">
    <source>
        <dbReference type="Proteomes" id="UP000075391"/>
    </source>
</evidence>
<dbReference type="PANTHER" id="PTHR30348:SF9">
    <property type="entry name" value="UPF0759 PROTEIN YECE"/>
    <property type="match status" value="1"/>
</dbReference>
<reference evidence="1 2" key="1">
    <citation type="submission" date="2016-03" db="EMBL/GenBank/DDBJ databases">
        <authorList>
            <person name="Ploux O."/>
        </authorList>
    </citation>
    <scope>NUCLEOTIDE SEQUENCE [LARGE SCALE GENOMIC DNA]</scope>
    <source>
        <strain evidence="1 2">BER2</strain>
    </source>
</reference>
<dbReference type="InterPro" id="IPR036520">
    <property type="entry name" value="UPF0759_sf"/>
</dbReference>
<dbReference type="Pfam" id="PF01904">
    <property type="entry name" value="DUF72"/>
    <property type="match status" value="1"/>
</dbReference>
<protein>
    <recommendedName>
        <fullName evidence="3">DUF72 domain-containing protein</fullName>
    </recommendedName>
</protein>
<dbReference type="InterPro" id="IPR002763">
    <property type="entry name" value="DUF72"/>
</dbReference>
<gene>
    <name evidence="1" type="ORF">AZI85_00760</name>
</gene>
<dbReference type="OrthoDB" id="9780310at2"/>
<proteinExistence type="predicted"/>
<evidence type="ECO:0008006" key="3">
    <source>
        <dbReference type="Google" id="ProtNLM"/>
    </source>
</evidence>
<name>A0A150WVF6_BDEBC</name>
<dbReference type="Gene3D" id="3.20.20.410">
    <property type="entry name" value="Protein of unknown function UPF0759"/>
    <property type="match status" value="1"/>
</dbReference>
<organism evidence="1 2">
    <name type="scientific">Bdellovibrio bacteriovorus</name>
    <dbReference type="NCBI Taxonomy" id="959"/>
    <lineage>
        <taxon>Bacteria</taxon>
        <taxon>Pseudomonadati</taxon>
        <taxon>Bdellovibrionota</taxon>
        <taxon>Bdellovibrionia</taxon>
        <taxon>Bdellovibrionales</taxon>
        <taxon>Pseudobdellovibrionaceae</taxon>
        <taxon>Bdellovibrio</taxon>
    </lineage>
</organism>
<dbReference type="EMBL" id="LUKF01000001">
    <property type="protein sequence ID" value="KYG70510.1"/>
    <property type="molecule type" value="Genomic_DNA"/>
</dbReference>
<dbReference type="Proteomes" id="UP000075391">
    <property type="component" value="Unassembled WGS sequence"/>
</dbReference>
<comment type="caution">
    <text evidence="1">The sequence shown here is derived from an EMBL/GenBank/DDBJ whole genome shotgun (WGS) entry which is preliminary data.</text>
</comment>
<dbReference type="RefSeq" id="WP_063242294.1">
    <property type="nucleotide sequence ID" value="NZ_LUKF01000001.1"/>
</dbReference>
<sequence length="298" mass="34243">MEFGKLPSVDGVNWDLPADDPLTAGYLQKFKSSSVAKYYIGTPAWGHKEWIGKIYPEKTKAADFLSYYSRNFNTIELNTSHYRIPTAEQTQKWIAQVGSDFLFCPKLFQGISHSEQGMLDKKLLAEWFDFLKNLGAHRGPCFAQFPPHFDYRKKSSLFYFLQQWPEEFELALEFRHPSWFQNGCILPALTKYLQSRGIGLVITDVAGRRDVLHTSLSAPFTMLRFIGNDLHPSDRQRSEDWAARLSSWSQQGLQKVFFLVHEPDDVLAPEMAQIVIQQLNEEADAQLNPLQWCAATLL</sequence>
<dbReference type="SUPFAM" id="SSF117396">
    <property type="entry name" value="TM1631-like"/>
    <property type="match status" value="1"/>
</dbReference>
<dbReference type="AlphaFoldDB" id="A0A150WVF6"/>